<dbReference type="Pfam" id="PF00872">
    <property type="entry name" value="Transposase_mut"/>
    <property type="match status" value="1"/>
</dbReference>
<dbReference type="GO" id="GO:0006313">
    <property type="term" value="P:DNA transposition"/>
    <property type="evidence" value="ECO:0007669"/>
    <property type="project" value="InterPro"/>
</dbReference>
<evidence type="ECO:0000313" key="7">
    <source>
        <dbReference type="Proteomes" id="UP000468668"/>
    </source>
</evidence>
<keyword evidence="3" id="KW-0815">Transposition</keyword>
<dbReference type="PROSITE" id="PS01007">
    <property type="entry name" value="TRANSPOSASE_MUTATOR"/>
    <property type="match status" value="1"/>
</dbReference>
<dbReference type="InterPro" id="IPR001207">
    <property type="entry name" value="Transposase_mutator"/>
</dbReference>
<evidence type="ECO:0000256" key="4">
    <source>
        <dbReference type="ARBA" id="ARBA00023125"/>
    </source>
</evidence>
<dbReference type="OrthoDB" id="9793302at2"/>
<reference evidence="6 7" key="1">
    <citation type="submission" date="2019-09" db="EMBL/GenBank/DDBJ databases">
        <title>Whole genome shotgun sequencing (WGS) of Ellagibacter isourolithinifaciens DSM 104140(T) and Adlercreutzia muris DSM 29508(T).</title>
        <authorList>
            <person name="Stoll D.A."/>
            <person name="Danylec N."/>
            <person name="Huch M."/>
        </authorList>
    </citation>
    <scope>NUCLEOTIDE SEQUENCE [LARGE SCALE GENOMIC DNA]</scope>
    <source>
        <strain evidence="6 7">DSM 104140</strain>
    </source>
</reference>
<proteinExistence type="inferred from homology"/>
<dbReference type="RefSeq" id="WP_158049097.1">
    <property type="nucleotide sequence ID" value="NZ_WAJR01000006.1"/>
</dbReference>
<dbReference type="NCBIfam" id="NF033544">
    <property type="entry name" value="transpos_IS1249"/>
    <property type="match status" value="1"/>
</dbReference>
<protein>
    <submittedName>
        <fullName evidence="6">IS1249 family transposase</fullName>
    </submittedName>
</protein>
<comment type="caution">
    <text evidence="6">The sequence shown here is derived from an EMBL/GenBank/DDBJ whole genome shotgun (WGS) entry which is preliminary data.</text>
</comment>
<keyword evidence="7" id="KW-1185">Reference proteome</keyword>
<dbReference type="GO" id="GO:0004803">
    <property type="term" value="F:transposase activity"/>
    <property type="evidence" value="ECO:0007669"/>
    <property type="project" value="InterPro"/>
</dbReference>
<dbReference type="EMBL" id="WAJR01000006">
    <property type="protein sequence ID" value="KAB1641261.1"/>
    <property type="molecule type" value="Genomic_DNA"/>
</dbReference>
<evidence type="ECO:0000313" key="6">
    <source>
        <dbReference type="EMBL" id="KAB1641261.1"/>
    </source>
</evidence>
<dbReference type="GO" id="GO:0003677">
    <property type="term" value="F:DNA binding"/>
    <property type="evidence" value="ECO:0007669"/>
    <property type="project" value="UniProtKB-KW"/>
</dbReference>
<name>A0A6N6NTB0_9ACTN</name>
<dbReference type="InterPro" id="IPR048004">
    <property type="entry name" value="IS1249_transpos"/>
</dbReference>
<dbReference type="Proteomes" id="UP000468668">
    <property type="component" value="Unassembled WGS sequence"/>
</dbReference>
<evidence type="ECO:0000256" key="5">
    <source>
        <dbReference type="ARBA" id="ARBA00023172"/>
    </source>
</evidence>
<accession>A0A6N6NTB0</accession>
<evidence type="ECO:0000256" key="1">
    <source>
        <dbReference type="ARBA" id="ARBA00002190"/>
    </source>
</evidence>
<organism evidence="6 7">
    <name type="scientific">Ellagibacter isourolithinifaciens</name>
    <dbReference type="NCBI Taxonomy" id="2137581"/>
    <lineage>
        <taxon>Bacteria</taxon>
        <taxon>Bacillati</taxon>
        <taxon>Actinomycetota</taxon>
        <taxon>Coriobacteriia</taxon>
        <taxon>Eggerthellales</taxon>
        <taxon>Eggerthellaceae</taxon>
        <taxon>Ellagibacter</taxon>
    </lineage>
</organism>
<dbReference type="AlphaFoldDB" id="A0A6N6NTB0"/>
<comment type="similarity">
    <text evidence="2">Belongs to the transposase mutator family.</text>
</comment>
<evidence type="ECO:0000256" key="2">
    <source>
        <dbReference type="ARBA" id="ARBA00010961"/>
    </source>
</evidence>
<keyword evidence="5" id="KW-0233">DNA recombination</keyword>
<keyword evidence="4" id="KW-0238">DNA-binding</keyword>
<comment type="function">
    <text evidence="1">Required for the transposition of the insertion element.</text>
</comment>
<dbReference type="GeneID" id="98657491"/>
<sequence length="370" mass="42184">MNNPRCDLCGRAMRKNGTTSSGRQRWRCGKCGSSSVRRIDSRAKRLDMFLRWLLSKQTQSDMGCSRSTFKRATREFWEIWPIAPCTGEICDVVFLDGIWIGRDAVVLIACTKDHVLAWHLAETECASAWAALMVRMPAPAMAVTDGAPGFGKAARAVWPATRIQRCTFHAFCQVRRCTTSRPKLDAGVELYSLAKRLLKAKDADSAAAWLADYATWCAKWERFLCEFTIKDGRKQYVHERLRKARRALNKLVQSGELFTFVEMAEERGGVWDSTNNMIEGAINARLREMLRMHRGLSAIRRIKAIFWWCYMHTESPLPASEILHVMPTDDQVDGLFASASNEHKRDDGAPEEYGSGIVWNEFHMPTEHRR</sequence>
<evidence type="ECO:0000256" key="3">
    <source>
        <dbReference type="ARBA" id="ARBA00022578"/>
    </source>
</evidence>
<gene>
    <name evidence="6" type="ORF">F8C90_03615</name>
</gene>